<proteinExistence type="predicted"/>
<organism evidence="7 8">
    <name type="scientific">Algibacter pectinivorans</name>
    <dbReference type="NCBI Taxonomy" id="870482"/>
    <lineage>
        <taxon>Bacteria</taxon>
        <taxon>Pseudomonadati</taxon>
        <taxon>Bacteroidota</taxon>
        <taxon>Flavobacteriia</taxon>
        <taxon>Flavobacteriales</taxon>
        <taxon>Flavobacteriaceae</taxon>
        <taxon>Algibacter</taxon>
    </lineage>
</organism>
<dbReference type="SUPFAM" id="SSF56954">
    <property type="entry name" value="Outer membrane efflux proteins (OEP)"/>
    <property type="match status" value="1"/>
</dbReference>
<keyword evidence="3" id="KW-0812">Transmembrane</keyword>
<keyword evidence="4" id="KW-0472">Membrane</keyword>
<keyword evidence="2" id="KW-1134">Transmembrane beta strand</keyword>
<reference evidence="8" key="1">
    <citation type="submission" date="2016-10" db="EMBL/GenBank/DDBJ databases">
        <authorList>
            <person name="Varghese N."/>
            <person name="Submissions S."/>
        </authorList>
    </citation>
    <scope>NUCLEOTIDE SEQUENCE [LARGE SCALE GENOMIC DNA]</scope>
    <source>
        <strain evidence="8">DSM 25730</strain>
    </source>
</reference>
<dbReference type="RefSeq" id="WP_092851922.1">
    <property type="nucleotide sequence ID" value="NZ_FOMI01000006.1"/>
</dbReference>
<dbReference type="GO" id="GO:0009279">
    <property type="term" value="C:cell outer membrane"/>
    <property type="evidence" value="ECO:0007669"/>
    <property type="project" value="UniProtKB-SubCell"/>
</dbReference>
<dbReference type="EMBL" id="FOMI01000006">
    <property type="protein sequence ID" value="SFD21282.1"/>
    <property type="molecule type" value="Genomic_DNA"/>
</dbReference>
<evidence type="ECO:0000256" key="3">
    <source>
        <dbReference type="ARBA" id="ARBA00022692"/>
    </source>
</evidence>
<evidence type="ECO:0000256" key="6">
    <source>
        <dbReference type="SAM" id="SignalP"/>
    </source>
</evidence>
<evidence type="ECO:0000256" key="5">
    <source>
        <dbReference type="ARBA" id="ARBA00023237"/>
    </source>
</evidence>
<keyword evidence="6" id="KW-0732">Signal</keyword>
<dbReference type="Proteomes" id="UP000199439">
    <property type="component" value="Unassembled WGS sequence"/>
</dbReference>
<protein>
    <submittedName>
        <fullName evidence="7">Outer membrane protein TolC</fullName>
    </submittedName>
</protein>
<evidence type="ECO:0000313" key="7">
    <source>
        <dbReference type="EMBL" id="SFD21282.1"/>
    </source>
</evidence>
<sequence>MKAFIYGILLGFSCVVSAQDSTSVMALSEYLGYVKSFHPIVKQANLTINEGDAKLMKARGAFDPKFEVDYARKKFKGTEYYDKLNASFKIPTWFGIELKGNFEENTGDFLNPESYVPDDGLYSAGVSIPVAKGLLTNSRMAMLRQSKLYVKQAQADRLLLVNDILYNATLSYFNWLKAYNEKRVYQDFLVNAEIRFKGIKKSFEVGDKPAIDTLEARIALNNRKLNLEKSRIKFTKASLELSNYLWLNDNTPIEIKNQIIPDINTVATIDLTLNTSGLDVENYDINNHPKLQSLDYKFQSLEIEKRLKLNNLLPQIDLQYNFLSETPEVARSFSTSAYKSGVNISIPLFLRKERSDLKLAKIKLQNTTFEIKNTQVSLKNKIDAIHQELESYVIQNDYTNTIVNDYTVMLTAEERKFFLGESSLFLVNSREAKLIEAKLKAIDLENSFFKTKANLFNILALSNTPFN</sequence>
<dbReference type="OrthoDB" id="581172at2"/>
<dbReference type="STRING" id="870482.SAMN04487987_106148"/>
<dbReference type="InterPro" id="IPR051906">
    <property type="entry name" value="TolC-like"/>
</dbReference>
<evidence type="ECO:0000313" key="8">
    <source>
        <dbReference type="Proteomes" id="UP000199439"/>
    </source>
</evidence>
<evidence type="ECO:0000256" key="2">
    <source>
        <dbReference type="ARBA" id="ARBA00022452"/>
    </source>
</evidence>
<dbReference type="PANTHER" id="PTHR30026:SF20">
    <property type="entry name" value="OUTER MEMBRANE PROTEIN TOLC"/>
    <property type="match status" value="1"/>
</dbReference>
<dbReference type="GO" id="GO:0015562">
    <property type="term" value="F:efflux transmembrane transporter activity"/>
    <property type="evidence" value="ECO:0007669"/>
    <property type="project" value="InterPro"/>
</dbReference>
<dbReference type="PANTHER" id="PTHR30026">
    <property type="entry name" value="OUTER MEMBRANE PROTEIN TOLC"/>
    <property type="match status" value="1"/>
</dbReference>
<evidence type="ECO:0000256" key="1">
    <source>
        <dbReference type="ARBA" id="ARBA00004442"/>
    </source>
</evidence>
<name>A0A1I1QH07_9FLAO</name>
<evidence type="ECO:0000256" key="4">
    <source>
        <dbReference type="ARBA" id="ARBA00023136"/>
    </source>
</evidence>
<comment type="subcellular location">
    <subcellularLocation>
        <location evidence="1">Cell outer membrane</location>
    </subcellularLocation>
</comment>
<dbReference type="GO" id="GO:1990281">
    <property type="term" value="C:efflux pump complex"/>
    <property type="evidence" value="ECO:0007669"/>
    <property type="project" value="TreeGrafter"/>
</dbReference>
<keyword evidence="8" id="KW-1185">Reference proteome</keyword>
<dbReference type="GO" id="GO:0015288">
    <property type="term" value="F:porin activity"/>
    <property type="evidence" value="ECO:0007669"/>
    <property type="project" value="TreeGrafter"/>
</dbReference>
<gene>
    <name evidence="7" type="ORF">SAMN04487987_106148</name>
</gene>
<dbReference type="AlphaFoldDB" id="A0A1I1QH07"/>
<accession>A0A1I1QH07</accession>
<feature type="chain" id="PRO_5011583351" evidence="6">
    <location>
        <begin position="19"/>
        <end position="467"/>
    </location>
</feature>
<dbReference type="Gene3D" id="1.20.1600.10">
    <property type="entry name" value="Outer membrane efflux proteins (OEP)"/>
    <property type="match status" value="1"/>
</dbReference>
<keyword evidence="5" id="KW-0998">Cell outer membrane</keyword>
<feature type="signal peptide" evidence="6">
    <location>
        <begin position="1"/>
        <end position="18"/>
    </location>
</feature>